<feature type="binding site" evidence="7">
    <location>
        <begin position="13"/>
        <end position="14"/>
    </location>
    <ligand>
        <name>substrate</name>
    </ligand>
</feature>
<evidence type="ECO:0000256" key="6">
    <source>
        <dbReference type="ARBA" id="ARBA00023316"/>
    </source>
</evidence>
<name>A0ABU5H5X5_9BACT</name>
<comment type="pathway">
    <text evidence="7">Cell wall biogenesis; peptidoglycan biosynthesis.</text>
</comment>
<dbReference type="PANTHER" id="PTHR21198">
    <property type="entry name" value="GLUTAMATE RACEMASE"/>
    <property type="match status" value="1"/>
</dbReference>
<comment type="catalytic activity">
    <reaction evidence="1 7">
        <text>L-glutamate = D-glutamate</text>
        <dbReference type="Rhea" id="RHEA:12813"/>
        <dbReference type="ChEBI" id="CHEBI:29985"/>
        <dbReference type="ChEBI" id="CHEBI:29986"/>
        <dbReference type="EC" id="5.1.1.3"/>
    </reaction>
</comment>
<dbReference type="Proteomes" id="UP001291309">
    <property type="component" value="Unassembled WGS sequence"/>
</dbReference>
<dbReference type="NCBIfam" id="TIGR00067">
    <property type="entry name" value="glut_race"/>
    <property type="match status" value="1"/>
</dbReference>
<dbReference type="InterPro" id="IPR001920">
    <property type="entry name" value="Asp/Glu_race"/>
</dbReference>
<dbReference type="HAMAP" id="MF_00258">
    <property type="entry name" value="Glu_racemase"/>
    <property type="match status" value="1"/>
</dbReference>
<accession>A0ABU5H5X5</accession>
<evidence type="ECO:0000256" key="2">
    <source>
        <dbReference type="ARBA" id="ARBA00013090"/>
    </source>
</evidence>
<organism evidence="8 9">
    <name type="scientific">Hyalangium rubrum</name>
    <dbReference type="NCBI Taxonomy" id="3103134"/>
    <lineage>
        <taxon>Bacteria</taxon>
        <taxon>Pseudomonadati</taxon>
        <taxon>Myxococcota</taxon>
        <taxon>Myxococcia</taxon>
        <taxon>Myxococcales</taxon>
        <taxon>Cystobacterineae</taxon>
        <taxon>Archangiaceae</taxon>
        <taxon>Hyalangium</taxon>
    </lineage>
</organism>
<dbReference type="InterPro" id="IPR033134">
    <property type="entry name" value="Asp/Glu_racemase_AS_2"/>
</dbReference>
<feature type="binding site" evidence="7">
    <location>
        <begin position="77"/>
        <end position="78"/>
    </location>
    <ligand>
        <name>substrate</name>
    </ligand>
</feature>
<evidence type="ECO:0000256" key="7">
    <source>
        <dbReference type="HAMAP-Rule" id="MF_00258"/>
    </source>
</evidence>
<dbReference type="InterPro" id="IPR015942">
    <property type="entry name" value="Asp/Glu/hydantoin_racemase"/>
</dbReference>
<dbReference type="PANTHER" id="PTHR21198:SF2">
    <property type="entry name" value="GLUTAMATE RACEMASE"/>
    <property type="match status" value="1"/>
</dbReference>
<dbReference type="SUPFAM" id="SSF53681">
    <property type="entry name" value="Aspartate/glutamate racemase"/>
    <property type="match status" value="2"/>
</dbReference>
<protein>
    <recommendedName>
        <fullName evidence="2 7">Glutamate racemase</fullName>
        <ecNumber evidence="2 7">5.1.1.3</ecNumber>
    </recommendedName>
</protein>
<dbReference type="InterPro" id="IPR018187">
    <property type="entry name" value="Asp/Glu_racemase_AS_1"/>
</dbReference>
<evidence type="ECO:0000313" key="8">
    <source>
        <dbReference type="EMBL" id="MDY7228489.1"/>
    </source>
</evidence>
<dbReference type="Gene3D" id="3.40.50.1860">
    <property type="match status" value="2"/>
</dbReference>
<evidence type="ECO:0000313" key="9">
    <source>
        <dbReference type="Proteomes" id="UP001291309"/>
    </source>
</evidence>
<keyword evidence="3 7" id="KW-0133">Cell shape</keyword>
<feature type="active site" description="Proton donor/acceptor" evidence="7">
    <location>
        <position position="76"/>
    </location>
</feature>
<dbReference type="EC" id="5.1.1.3" evidence="2 7"/>
<gene>
    <name evidence="7 8" type="primary">murI</name>
    <name evidence="8" type="ORF">SYV04_18850</name>
</gene>
<keyword evidence="4 7" id="KW-0573">Peptidoglycan synthesis</keyword>
<sequence length="270" mass="28276">MRQGSHSPIGVFDSGVGGLTVLKALMERLPHESALYLGDTARVPYGTKSGEVVTRYSLKNAEFLMERGIKLLVVACNTASAVALPALSAALPVPVLGVIGPGARAALRKTRGGGVGVIGTPGTVRSGAYQRELQAAEPNVRVKARACPLFVPLAEEGWTAGEVPRLVAREYLTDFAQDGVDTLVLGCTHYPLLKTVIAEVVGPRVALVDSAEATAEAVAALLGERGMLASPGPTPAYGYFVTDVPERFVEVGARFLGRPIPTAEQVDLSF</sequence>
<evidence type="ECO:0000256" key="4">
    <source>
        <dbReference type="ARBA" id="ARBA00022984"/>
    </source>
</evidence>
<dbReference type="PROSITE" id="PS00923">
    <property type="entry name" value="ASP_GLU_RACEMASE_1"/>
    <property type="match status" value="1"/>
</dbReference>
<feature type="active site" description="Proton donor/acceptor" evidence="7">
    <location>
        <position position="187"/>
    </location>
</feature>
<dbReference type="GO" id="GO:0008881">
    <property type="term" value="F:glutamate racemase activity"/>
    <property type="evidence" value="ECO:0007669"/>
    <property type="project" value="UniProtKB-EC"/>
</dbReference>
<dbReference type="PROSITE" id="PS00924">
    <property type="entry name" value="ASP_GLU_RACEMASE_2"/>
    <property type="match status" value="1"/>
</dbReference>
<dbReference type="RefSeq" id="WP_321547216.1">
    <property type="nucleotide sequence ID" value="NZ_JAXIVS010000006.1"/>
</dbReference>
<comment type="similarity">
    <text evidence="7">Belongs to the aspartate/glutamate racemases family.</text>
</comment>
<feature type="binding site" evidence="7">
    <location>
        <begin position="45"/>
        <end position="46"/>
    </location>
    <ligand>
        <name>substrate</name>
    </ligand>
</feature>
<proteinExistence type="inferred from homology"/>
<comment type="caution">
    <text evidence="8">The sequence shown here is derived from an EMBL/GenBank/DDBJ whole genome shotgun (WGS) entry which is preliminary data.</text>
</comment>
<comment type="function">
    <text evidence="7">Provides the (R)-glutamate required for cell wall biosynthesis.</text>
</comment>
<dbReference type="InterPro" id="IPR004391">
    <property type="entry name" value="Glu_race"/>
</dbReference>
<keyword evidence="6 7" id="KW-0961">Cell wall biogenesis/degradation</keyword>
<keyword evidence="9" id="KW-1185">Reference proteome</keyword>
<evidence type="ECO:0000256" key="5">
    <source>
        <dbReference type="ARBA" id="ARBA00023235"/>
    </source>
</evidence>
<dbReference type="EMBL" id="JAXIVS010000006">
    <property type="protein sequence ID" value="MDY7228489.1"/>
    <property type="molecule type" value="Genomic_DNA"/>
</dbReference>
<evidence type="ECO:0000256" key="1">
    <source>
        <dbReference type="ARBA" id="ARBA00001602"/>
    </source>
</evidence>
<evidence type="ECO:0000256" key="3">
    <source>
        <dbReference type="ARBA" id="ARBA00022960"/>
    </source>
</evidence>
<reference evidence="8 9" key="1">
    <citation type="submission" date="2023-12" db="EMBL/GenBank/DDBJ databases">
        <title>the genome sequence of Hyalangium sp. s54d21.</title>
        <authorList>
            <person name="Zhang X."/>
        </authorList>
    </citation>
    <scope>NUCLEOTIDE SEQUENCE [LARGE SCALE GENOMIC DNA]</scope>
    <source>
        <strain evidence="9">s54d21</strain>
    </source>
</reference>
<keyword evidence="5 7" id="KW-0413">Isomerase</keyword>
<dbReference type="Pfam" id="PF01177">
    <property type="entry name" value="Asp_Glu_race"/>
    <property type="match status" value="1"/>
</dbReference>
<feature type="binding site" evidence="7">
    <location>
        <begin position="188"/>
        <end position="189"/>
    </location>
    <ligand>
        <name>substrate</name>
    </ligand>
</feature>